<keyword evidence="8" id="KW-0067">ATP-binding</keyword>
<evidence type="ECO:0000256" key="13">
    <source>
        <dbReference type="ARBA" id="ARBA00023235"/>
    </source>
</evidence>
<feature type="region of interest" description="Disordered" evidence="15">
    <location>
        <begin position="300"/>
        <end position="321"/>
    </location>
</feature>
<evidence type="ECO:0000259" key="16">
    <source>
        <dbReference type="PROSITE" id="PS51193"/>
    </source>
</evidence>
<dbReference type="GO" id="GO:0005524">
    <property type="term" value="F:ATP binding"/>
    <property type="evidence" value="ECO:0007669"/>
    <property type="project" value="UniProtKB-KW"/>
</dbReference>
<protein>
    <recommendedName>
        <fullName evidence="16">Helicase ATP-binding domain-containing protein</fullName>
    </recommendedName>
</protein>
<dbReference type="GO" id="GO:0005634">
    <property type="term" value="C:nucleus"/>
    <property type="evidence" value="ECO:0007669"/>
    <property type="project" value="UniProtKB-SubCell"/>
</dbReference>
<evidence type="ECO:0000256" key="15">
    <source>
        <dbReference type="SAM" id="MobiDB-lite"/>
    </source>
</evidence>
<dbReference type="NCBIfam" id="TIGR00604">
    <property type="entry name" value="rad3"/>
    <property type="match status" value="1"/>
</dbReference>
<dbReference type="InterPro" id="IPR045028">
    <property type="entry name" value="DinG/Rad3-like"/>
</dbReference>
<dbReference type="Gene3D" id="3.40.50.300">
    <property type="entry name" value="P-loop containing nucleotide triphosphate hydrolases"/>
    <property type="match status" value="3"/>
</dbReference>
<keyword evidence="9" id="KW-0694">RNA-binding</keyword>
<evidence type="ECO:0000313" key="17">
    <source>
        <dbReference type="EnsemblMetazoa" id="XP_038055248.1"/>
    </source>
</evidence>
<keyword evidence="10" id="KW-0408">Iron</keyword>
<dbReference type="OrthoDB" id="267079at2759"/>
<dbReference type="GO" id="GO:0016818">
    <property type="term" value="F:hydrolase activity, acting on acid anhydrides, in phosphorus-containing anhydrides"/>
    <property type="evidence" value="ECO:0007669"/>
    <property type="project" value="InterPro"/>
</dbReference>
<keyword evidence="7" id="KW-0347">Helicase</keyword>
<dbReference type="AlphaFoldDB" id="A0A913ZU44"/>
<dbReference type="PANTHER" id="PTHR11472:SF41">
    <property type="entry name" value="ATP-DEPENDENT DNA HELICASE DDX11-RELATED"/>
    <property type="match status" value="1"/>
</dbReference>
<keyword evidence="5" id="KW-0547">Nucleotide-binding</keyword>
<dbReference type="InterPro" id="IPR013020">
    <property type="entry name" value="Rad3/Chl1-like"/>
</dbReference>
<evidence type="ECO:0000256" key="14">
    <source>
        <dbReference type="ARBA" id="ARBA00023242"/>
    </source>
</evidence>
<dbReference type="InterPro" id="IPR014013">
    <property type="entry name" value="Helic_SF1/SF2_ATP-bd_DinG/Rad3"/>
</dbReference>
<dbReference type="OMA" id="QTHQFRD"/>
<keyword evidence="11" id="KW-0411">Iron-sulfur</keyword>
<dbReference type="EnsemblMetazoa" id="XM_038199319.1">
    <property type="protein sequence ID" value="XP_038055247.1"/>
    <property type="gene ID" value="LOC119727442"/>
</dbReference>
<keyword evidence="18" id="KW-1185">Reference proteome</keyword>
<comment type="cofactor">
    <cofactor evidence="1">
        <name>[4Fe-4S] cluster</name>
        <dbReference type="ChEBI" id="CHEBI:49883"/>
    </cofactor>
</comment>
<evidence type="ECO:0000256" key="1">
    <source>
        <dbReference type="ARBA" id="ARBA00001966"/>
    </source>
</evidence>
<keyword evidence="12" id="KW-0238">DNA-binding</keyword>
<keyword evidence="6" id="KW-0378">Hydrolase</keyword>
<evidence type="ECO:0000313" key="18">
    <source>
        <dbReference type="Proteomes" id="UP000887568"/>
    </source>
</evidence>
<evidence type="ECO:0000256" key="2">
    <source>
        <dbReference type="ARBA" id="ARBA00004123"/>
    </source>
</evidence>
<dbReference type="CTD" id="1663"/>
<keyword evidence="4" id="KW-0479">Metal-binding</keyword>
<name>A0A913ZU44_PATMI</name>
<evidence type="ECO:0000256" key="10">
    <source>
        <dbReference type="ARBA" id="ARBA00023004"/>
    </source>
</evidence>
<accession>A0A913ZU44</accession>
<dbReference type="FunFam" id="3.40.50.300:FF:002532">
    <property type="entry name" value="DEAD/H-box helicase 11"/>
    <property type="match status" value="1"/>
</dbReference>
<dbReference type="GO" id="GO:0046872">
    <property type="term" value="F:metal ion binding"/>
    <property type="evidence" value="ECO:0007669"/>
    <property type="project" value="UniProtKB-KW"/>
</dbReference>
<feature type="region of interest" description="Disordered" evidence="15">
    <location>
        <begin position="550"/>
        <end position="571"/>
    </location>
</feature>
<dbReference type="FunFam" id="3.40.50.300:FF:001050">
    <property type="entry name" value="ATP-dependent DNA helicase DDX11"/>
    <property type="match status" value="1"/>
</dbReference>
<reference evidence="17" key="1">
    <citation type="submission" date="2022-11" db="UniProtKB">
        <authorList>
            <consortium name="EnsemblMetazoa"/>
        </authorList>
    </citation>
    <scope>IDENTIFICATION</scope>
</reference>
<evidence type="ECO:0000256" key="4">
    <source>
        <dbReference type="ARBA" id="ARBA00022723"/>
    </source>
</evidence>
<comment type="subcellular location">
    <subcellularLocation>
        <location evidence="2">Nucleus</location>
    </subcellularLocation>
</comment>
<keyword evidence="13" id="KW-0413">Isomerase</keyword>
<dbReference type="PROSITE" id="PS51193">
    <property type="entry name" value="HELICASE_ATP_BIND_2"/>
    <property type="match status" value="1"/>
</dbReference>
<dbReference type="SMART" id="SM00491">
    <property type="entry name" value="HELICc2"/>
    <property type="match status" value="1"/>
</dbReference>
<dbReference type="InterPro" id="IPR006554">
    <property type="entry name" value="Helicase-like_DEXD_c2"/>
</dbReference>
<dbReference type="InterPro" id="IPR010614">
    <property type="entry name" value="RAD3-like_helicase_DEAD"/>
</dbReference>
<dbReference type="RefSeq" id="XP_038055248.1">
    <property type="nucleotide sequence ID" value="XM_038199320.1"/>
</dbReference>
<feature type="compositionally biased region" description="Basic and acidic residues" evidence="15">
    <location>
        <begin position="300"/>
        <end position="314"/>
    </location>
</feature>
<evidence type="ECO:0000256" key="9">
    <source>
        <dbReference type="ARBA" id="ARBA00022884"/>
    </source>
</evidence>
<dbReference type="SMART" id="SM00488">
    <property type="entry name" value="DEXDc2"/>
    <property type="match status" value="1"/>
</dbReference>
<dbReference type="Pfam" id="PF13307">
    <property type="entry name" value="Helicase_C_2"/>
    <property type="match status" value="1"/>
</dbReference>
<dbReference type="InterPro" id="IPR006555">
    <property type="entry name" value="ATP-dep_Helicase_C"/>
</dbReference>
<dbReference type="GO" id="GO:0003677">
    <property type="term" value="F:DNA binding"/>
    <property type="evidence" value="ECO:0007669"/>
    <property type="project" value="UniProtKB-KW"/>
</dbReference>
<proteinExistence type="inferred from homology"/>
<dbReference type="RefSeq" id="XP_038055247.1">
    <property type="nucleotide sequence ID" value="XM_038199319.1"/>
</dbReference>
<keyword evidence="14" id="KW-0539">Nucleus</keyword>
<evidence type="ECO:0000256" key="7">
    <source>
        <dbReference type="ARBA" id="ARBA00022806"/>
    </source>
</evidence>
<dbReference type="GO" id="GO:0003678">
    <property type="term" value="F:DNA helicase activity"/>
    <property type="evidence" value="ECO:0007669"/>
    <property type="project" value="InterPro"/>
</dbReference>
<organism evidence="17 18">
    <name type="scientific">Patiria miniata</name>
    <name type="common">Bat star</name>
    <name type="synonym">Asterina miniata</name>
    <dbReference type="NCBI Taxonomy" id="46514"/>
    <lineage>
        <taxon>Eukaryota</taxon>
        <taxon>Metazoa</taxon>
        <taxon>Echinodermata</taxon>
        <taxon>Eleutherozoa</taxon>
        <taxon>Asterozoa</taxon>
        <taxon>Asteroidea</taxon>
        <taxon>Valvatacea</taxon>
        <taxon>Valvatida</taxon>
        <taxon>Asterinidae</taxon>
        <taxon>Patiria</taxon>
    </lineage>
</organism>
<feature type="region of interest" description="Disordered" evidence="15">
    <location>
        <begin position="163"/>
        <end position="204"/>
    </location>
</feature>
<evidence type="ECO:0000256" key="5">
    <source>
        <dbReference type="ARBA" id="ARBA00022741"/>
    </source>
</evidence>
<dbReference type="EnsemblMetazoa" id="XM_038199320.1">
    <property type="protein sequence ID" value="XP_038055248.1"/>
    <property type="gene ID" value="LOC119727442"/>
</dbReference>
<evidence type="ECO:0000256" key="3">
    <source>
        <dbReference type="ARBA" id="ARBA00008435"/>
    </source>
</evidence>
<dbReference type="PANTHER" id="PTHR11472">
    <property type="entry name" value="DNA REPAIR DEAD HELICASE RAD3/XP-D SUBFAMILY MEMBER"/>
    <property type="match status" value="1"/>
</dbReference>
<evidence type="ECO:0000256" key="6">
    <source>
        <dbReference type="ARBA" id="ARBA00022801"/>
    </source>
</evidence>
<dbReference type="SUPFAM" id="SSF52540">
    <property type="entry name" value="P-loop containing nucleoside triphosphate hydrolases"/>
    <property type="match status" value="1"/>
</dbReference>
<sequence>MATTEPRSTPVNANPDVSMSSCCDDMDVGYDAKPQQSFPFPFTPYPIQEDFMKGLYSTIEEGKIGIFESPTGTGKSLSLICGALKWLNDHQDKQRLEVEAILKGETETTGNSSSGKSDAPKPSSSTEPDWVLEFDNKRAQMEKANLLREEQQQLLKRESKLQQMRQDLKHKGMVKRKRLAPTDDFDPPCPSDENENILKPPDSDEESILVADYHSDEETRLSGDSDEEEEGEPHVTKIFYCSRTHSQLSQFVHEVQKSPYGETTKVVTLGSRQNLCINEAVKKLKSLSLINDRCLEMQKKKKEKSRDKDVDLGKSKRKKGATSGCPFYAANQMDAFKDRAVVEVLDVEQLLTVGRELKACPYYGTRYAVPGAELVVLPYNTLLHASTRKACGIRLDGNIVIIDEAHNLIETISNVYSVEVTGGQLCRAHSQLSQYMTKYRSRLKAKNLMYIKQILQVLSGWIRCLGGKADCPPDTQKTGPETSKLFTINDFLFATQIDNINLFKLQRYCEVSKISRKLNGFVERYQPSVKIAEANSTPQQSAMTRFLQELSQKPKDKPAAPSTETNERREDEWQTFSSPLLHIEGFLLSLTNADKDGRVVIHKQEILSKSSIKFLLLNPAVHFTEVLQKARAVIVAGGTMQPVDEFKQQLLYCGGVDEGKIVEFSCGHVIPPEQLLPIALAKGPSGIELDFTYQSRDLPKMMDEVGRVLANVSNVVPGGVVCFLPSYDYEKRLYNHWEGTGLIKRIELRKRVFREPRKAGQADFVLGQYASFIERCSSGGIPGSMNGAILMCVVGAKMSEGINFSDDLGRCVIMVGLPYANIKSPELKEKMDYLNATMPPIDGKSAGQQHYDNTCMKAVNQSIGRAIRHKGDYATILLLDQRYARPSVQGKLPGWIRNRMQIMPRFGPAFAMMSKFFVNKRPGATPTSESHPSPV</sequence>
<dbReference type="Proteomes" id="UP000887568">
    <property type="component" value="Unplaced"/>
</dbReference>
<dbReference type="GO" id="GO:0003723">
    <property type="term" value="F:RNA binding"/>
    <property type="evidence" value="ECO:0007669"/>
    <property type="project" value="UniProtKB-KW"/>
</dbReference>
<feature type="region of interest" description="Disordered" evidence="15">
    <location>
        <begin position="105"/>
        <end position="129"/>
    </location>
</feature>
<dbReference type="GeneID" id="119727442"/>
<evidence type="ECO:0000256" key="12">
    <source>
        <dbReference type="ARBA" id="ARBA00023125"/>
    </source>
</evidence>
<dbReference type="GO" id="GO:0006139">
    <property type="term" value="P:nucleobase-containing compound metabolic process"/>
    <property type="evidence" value="ECO:0007669"/>
    <property type="project" value="InterPro"/>
</dbReference>
<dbReference type="InterPro" id="IPR027417">
    <property type="entry name" value="P-loop_NTPase"/>
</dbReference>
<feature type="domain" description="Helicase ATP-binding" evidence="16">
    <location>
        <begin position="34"/>
        <end position="455"/>
    </location>
</feature>
<evidence type="ECO:0000256" key="11">
    <source>
        <dbReference type="ARBA" id="ARBA00023014"/>
    </source>
</evidence>
<comment type="similarity">
    <text evidence="3">Belongs to the DEAD box helicase family. DEAH subfamily. DDX11/CHL1 sub-subfamily.</text>
</comment>
<evidence type="ECO:0000256" key="8">
    <source>
        <dbReference type="ARBA" id="ARBA00022840"/>
    </source>
</evidence>
<dbReference type="Pfam" id="PF06733">
    <property type="entry name" value="DEAD_2"/>
    <property type="match status" value="1"/>
</dbReference>
<dbReference type="GO" id="GO:0034085">
    <property type="term" value="P:establishment of sister chromatid cohesion"/>
    <property type="evidence" value="ECO:0007669"/>
    <property type="project" value="TreeGrafter"/>
</dbReference>
<feature type="compositionally biased region" description="Polar residues" evidence="15">
    <location>
        <begin position="107"/>
        <end position="127"/>
    </location>
</feature>
<dbReference type="CDD" id="cd18788">
    <property type="entry name" value="SF2_C_XPD"/>
    <property type="match status" value="1"/>
</dbReference>
<dbReference type="GO" id="GO:0051536">
    <property type="term" value="F:iron-sulfur cluster binding"/>
    <property type="evidence" value="ECO:0007669"/>
    <property type="project" value="UniProtKB-KW"/>
</dbReference>